<evidence type="ECO:0000259" key="9">
    <source>
        <dbReference type="Pfam" id="PF12161"/>
    </source>
</evidence>
<evidence type="ECO:0000256" key="6">
    <source>
        <dbReference type="ARBA" id="ARBA00022747"/>
    </source>
</evidence>
<dbReference type="EMBL" id="SDMQ01000001">
    <property type="protein sequence ID" value="TBT88772.1"/>
    <property type="molecule type" value="Genomic_DNA"/>
</dbReference>
<organism evidence="10 11">
    <name type="scientific">Propioniciclava sinopodophylli</name>
    <dbReference type="NCBI Taxonomy" id="1837344"/>
    <lineage>
        <taxon>Bacteria</taxon>
        <taxon>Bacillati</taxon>
        <taxon>Actinomycetota</taxon>
        <taxon>Actinomycetes</taxon>
        <taxon>Propionibacteriales</taxon>
        <taxon>Propionibacteriaceae</taxon>
        <taxon>Propioniciclava</taxon>
    </lineage>
</organism>
<dbReference type="SUPFAM" id="SSF53335">
    <property type="entry name" value="S-adenosyl-L-methionine-dependent methyltransferases"/>
    <property type="match status" value="1"/>
</dbReference>
<dbReference type="Proteomes" id="UP000292373">
    <property type="component" value="Unassembled WGS sequence"/>
</dbReference>
<dbReference type="GO" id="GO:0003677">
    <property type="term" value="F:DNA binding"/>
    <property type="evidence" value="ECO:0007669"/>
    <property type="project" value="InterPro"/>
</dbReference>
<dbReference type="GO" id="GO:0008170">
    <property type="term" value="F:N-methyltransferase activity"/>
    <property type="evidence" value="ECO:0007669"/>
    <property type="project" value="InterPro"/>
</dbReference>
<comment type="similarity">
    <text evidence="1">Belongs to the N(4)/N(6)-methyltransferase family.</text>
</comment>
<dbReference type="CDD" id="cd02440">
    <property type="entry name" value="AdoMet_MTases"/>
    <property type="match status" value="1"/>
</dbReference>
<dbReference type="Gene3D" id="1.20.1260.30">
    <property type="match status" value="1"/>
</dbReference>
<evidence type="ECO:0000256" key="7">
    <source>
        <dbReference type="ARBA" id="ARBA00047942"/>
    </source>
</evidence>
<dbReference type="PANTHER" id="PTHR42998">
    <property type="entry name" value="TYPE I RESTRICTION ENZYME HINDVIIP M PROTEIN-RELATED"/>
    <property type="match status" value="1"/>
</dbReference>
<dbReference type="InterPro" id="IPR002052">
    <property type="entry name" value="DNA_methylase_N6_adenine_CS"/>
</dbReference>
<evidence type="ECO:0000313" key="11">
    <source>
        <dbReference type="Proteomes" id="UP000292373"/>
    </source>
</evidence>
<keyword evidence="3 10" id="KW-0489">Methyltransferase</keyword>
<comment type="caution">
    <text evidence="10">The sequence shown here is derived from an EMBL/GenBank/DDBJ whole genome shotgun (WGS) entry which is preliminary data.</text>
</comment>
<dbReference type="InterPro" id="IPR022749">
    <property type="entry name" value="D12N6_MeTrfase_N"/>
</dbReference>
<keyword evidence="4 10" id="KW-0808">Transferase</keyword>
<keyword evidence="6" id="KW-0680">Restriction system</keyword>
<evidence type="ECO:0000256" key="5">
    <source>
        <dbReference type="ARBA" id="ARBA00022691"/>
    </source>
</evidence>
<feature type="domain" description="DNA methylase adenine-specific" evidence="8">
    <location>
        <begin position="140"/>
        <end position="465"/>
    </location>
</feature>
<evidence type="ECO:0000259" key="8">
    <source>
        <dbReference type="Pfam" id="PF02384"/>
    </source>
</evidence>
<accession>A0A4Q9KI51</accession>
<gene>
    <name evidence="10" type="ORF">ET989_00040</name>
</gene>
<dbReference type="InterPro" id="IPR052916">
    <property type="entry name" value="Type-I_RE_MTase_Subunit"/>
</dbReference>
<name>A0A4Q9KI51_9ACTN</name>
<dbReference type="InterPro" id="IPR038333">
    <property type="entry name" value="T1MK-like_N_sf"/>
</dbReference>
<sequence>MDSAVYKHVVLGLIFLKYVSDTFMVRHDQLRRLVSDPTSEYFMPSEAAKQSVLEDRDEYTAEGVFWIPQGHRWQDLRNAAKQPDIGKRVDAAMEAIERDNPSLRGVLPKNYTQRELSAEAIGGLIDTFSRQDLASEEFKDLDVLGRVYEYFLGQFASKEGKKAGEFYTPRTIVQLLVEMLQPYHGRVLDPACGSGGMFVQADKFVAAHGGSRNDISVFGQESNPTTWRLAKMNLAVRGIDGNLGPEWADSFHADAHPDLRADFVIANPPFNDSNWAGERLKGDVRWKYGTPPPQNANYAWLQHFLHHCAPTGTVGTVLANGSLSSQQNGEGEIRRAMVEADVVECIVALPPQLFYGTQIPVCLWFLTKNKIGHANGLPASRDRRGEALFIDARQIGHMEGRTLRAFSQDDILRIADTYHAWRGTSTSTTYVDQPAFCRATRAADIAGHDYVLTPGRYVGSAEAEDDSEPLDEKVSRLATQIREGFARRELLQRRVTTALGALVSGTDG</sequence>
<dbReference type="Gene3D" id="3.40.50.150">
    <property type="entry name" value="Vaccinia Virus protein VP39"/>
    <property type="match status" value="1"/>
</dbReference>
<dbReference type="Pfam" id="PF12161">
    <property type="entry name" value="HsdM_N"/>
    <property type="match status" value="1"/>
</dbReference>
<dbReference type="PANTHER" id="PTHR42998:SF1">
    <property type="entry name" value="TYPE I RESTRICTION ENZYME HINDI METHYLASE SUBUNIT"/>
    <property type="match status" value="1"/>
</dbReference>
<feature type="domain" description="N6 adenine-specific DNA methyltransferase N-terminal" evidence="9">
    <location>
        <begin position="1"/>
        <end position="127"/>
    </location>
</feature>
<evidence type="ECO:0000256" key="2">
    <source>
        <dbReference type="ARBA" id="ARBA00011900"/>
    </source>
</evidence>
<protein>
    <recommendedName>
        <fullName evidence="2">site-specific DNA-methyltransferase (adenine-specific)</fullName>
        <ecNumber evidence="2">2.1.1.72</ecNumber>
    </recommendedName>
</protein>
<keyword evidence="5" id="KW-0949">S-adenosyl-L-methionine</keyword>
<dbReference type="EC" id="2.1.1.72" evidence="2"/>
<evidence type="ECO:0000313" key="10">
    <source>
        <dbReference type="EMBL" id="TBT88772.1"/>
    </source>
</evidence>
<dbReference type="PROSITE" id="PS00092">
    <property type="entry name" value="N6_MTASE"/>
    <property type="match status" value="1"/>
</dbReference>
<keyword evidence="11" id="KW-1185">Reference proteome</keyword>
<dbReference type="GO" id="GO:0009007">
    <property type="term" value="F:site-specific DNA-methyltransferase (adenine-specific) activity"/>
    <property type="evidence" value="ECO:0007669"/>
    <property type="project" value="UniProtKB-EC"/>
</dbReference>
<proteinExistence type="inferred from homology"/>
<dbReference type="InterPro" id="IPR029063">
    <property type="entry name" value="SAM-dependent_MTases_sf"/>
</dbReference>
<dbReference type="AlphaFoldDB" id="A0A4Q9KI51"/>
<reference evidence="10 11" key="1">
    <citation type="submission" date="2019-01" db="EMBL/GenBank/DDBJ databases">
        <title>Lactibacter flavus gen. nov., sp. nov., a novel bacterium of the family Propionibacteriaceae isolated from raw milk and dairy products.</title>
        <authorList>
            <person name="Huptas C."/>
            <person name="Wenning M."/>
            <person name="Breitenwieser F."/>
            <person name="Doll E."/>
            <person name="Von Neubeck M."/>
            <person name="Busse H.-J."/>
            <person name="Scherer S."/>
        </authorList>
    </citation>
    <scope>NUCLEOTIDE SEQUENCE [LARGE SCALE GENOMIC DNA]</scope>
    <source>
        <strain evidence="10 11">KCTC 33808</strain>
    </source>
</reference>
<dbReference type="GO" id="GO:0009307">
    <property type="term" value="P:DNA restriction-modification system"/>
    <property type="evidence" value="ECO:0007669"/>
    <property type="project" value="UniProtKB-KW"/>
</dbReference>
<evidence type="ECO:0000256" key="1">
    <source>
        <dbReference type="ARBA" id="ARBA00006594"/>
    </source>
</evidence>
<dbReference type="InterPro" id="IPR003356">
    <property type="entry name" value="DNA_methylase_A-5"/>
</dbReference>
<evidence type="ECO:0000256" key="4">
    <source>
        <dbReference type="ARBA" id="ARBA00022679"/>
    </source>
</evidence>
<comment type="catalytic activity">
    <reaction evidence="7">
        <text>a 2'-deoxyadenosine in DNA + S-adenosyl-L-methionine = an N(6)-methyl-2'-deoxyadenosine in DNA + S-adenosyl-L-homocysteine + H(+)</text>
        <dbReference type="Rhea" id="RHEA:15197"/>
        <dbReference type="Rhea" id="RHEA-COMP:12418"/>
        <dbReference type="Rhea" id="RHEA-COMP:12419"/>
        <dbReference type="ChEBI" id="CHEBI:15378"/>
        <dbReference type="ChEBI" id="CHEBI:57856"/>
        <dbReference type="ChEBI" id="CHEBI:59789"/>
        <dbReference type="ChEBI" id="CHEBI:90615"/>
        <dbReference type="ChEBI" id="CHEBI:90616"/>
        <dbReference type="EC" id="2.1.1.72"/>
    </reaction>
</comment>
<dbReference type="PRINTS" id="PR00507">
    <property type="entry name" value="N12N6MTFRASE"/>
</dbReference>
<dbReference type="Pfam" id="PF02384">
    <property type="entry name" value="N6_Mtase"/>
    <property type="match status" value="1"/>
</dbReference>
<evidence type="ECO:0000256" key="3">
    <source>
        <dbReference type="ARBA" id="ARBA00022603"/>
    </source>
</evidence>
<dbReference type="OrthoDB" id="9784823at2"/>
<dbReference type="GO" id="GO:0032259">
    <property type="term" value="P:methylation"/>
    <property type="evidence" value="ECO:0007669"/>
    <property type="project" value="UniProtKB-KW"/>
</dbReference>